<evidence type="ECO:0000313" key="2">
    <source>
        <dbReference type="EMBL" id="CAA9240436.1"/>
    </source>
</evidence>
<evidence type="ECO:0000256" key="1">
    <source>
        <dbReference type="SAM" id="MobiDB-lite"/>
    </source>
</evidence>
<feature type="compositionally biased region" description="Low complexity" evidence="1">
    <location>
        <begin position="43"/>
        <end position="52"/>
    </location>
</feature>
<name>A0A6J4I3C3_9ACTN</name>
<protein>
    <submittedName>
        <fullName evidence="2">Integral membrane protein</fullName>
    </submittedName>
</protein>
<organism evidence="2">
    <name type="scientific">uncultured Mycobacteriales bacterium</name>
    <dbReference type="NCBI Taxonomy" id="581187"/>
    <lineage>
        <taxon>Bacteria</taxon>
        <taxon>Bacillati</taxon>
        <taxon>Actinomycetota</taxon>
        <taxon>Actinomycetes</taxon>
        <taxon>Mycobacteriales</taxon>
        <taxon>environmental samples</taxon>
    </lineage>
</organism>
<dbReference type="AlphaFoldDB" id="A0A6J4I3C3"/>
<feature type="compositionally biased region" description="Basic residues" evidence="1">
    <location>
        <begin position="10"/>
        <end position="19"/>
    </location>
</feature>
<accession>A0A6J4I3C3</accession>
<feature type="compositionally biased region" description="Basic residues" evidence="1">
    <location>
        <begin position="125"/>
        <end position="140"/>
    </location>
</feature>
<feature type="non-terminal residue" evidence="2">
    <location>
        <position position="1"/>
    </location>
</feature>
<reference evidence="2" key="1">
    <citation type="submission" date="2020-02" db="EMBL/GenBank/DDBJ databases">
        <authorList>
            <person name="Meier V. D."/>
        </authorList>
    </citation>
    <scope>NUCLEOTIDE SEQUENCE</scope>
    <source>
        <strain evidence="2">AVDCRST_MAG41</strain>
    </source>
</reference>
<feature type="non-terminal residue" evidence="2">
    <location>
        <position position="307"/>
    </location>
</feature>
<feature type="region of interest" description="Disordered" evidence="1">
    <location>
        <begin position="1"/>
        <end position="307"/>
    </location>
</feature>
<feature type="compositionally biased region" description="Low complexity" evidence="1">
    <location>
        <begin position="212"/>
        <end position="224"/>
    </location>
</feature>
<feature type="compositionally biased region" description="Low complexity" evidence="1">
    <location>
        <begin position="113"/>
        <end position="122"/>
    </location>
</feature>
<sequence>DPLLRPAVRALRRRARRSRPAGADRRAAAGPAHDRRRHRPAGRRPAAGPVLRLRGDPHQRGAGRLAGPPRLPAGRRAGEPGHPGAVPAGRPGGARPVAGGLPGQHGLLRGRRAAVPPRAVGAGRAGRHPARPQRLRRHGPAVRPAGRAAPAGRGPPGGGHPAQGLPARGRRVPRPGLDEPGRWSGCPRGTHRGGGDRRRLGVRPAAGHPRLRPAAGADPVGGARPARRRGRAERAARPGCRARPGRRRRRQDPGLAGGQGRDPAPPGAGRDGGPGRRALPVHAGGPDADRPRLPVVPGLPGGEPDSV</sequence>
<dbReference type="EMBL" id="CADCTP010000129">
    <property type="protein sequence ID" value="CAA9240436.1"/>
    <property type="molecule type" value="Genomic_DNA"/>
</dbReference>
<feature type="compositionally biased region" description="Low complexity" evidence="1">
    <location>
        <begin position="80"/>
        <end position="99"/>
    </location>
</feature>
<gene>
    <name evidence="2" type="ORF">AVDCRST_MAG41-1373</name>
</gene>
<feature type="compositionally biased region" description="Low complexity" evidence="1">
    <location>
        <begin position="141"/>
        <end position="152"/>
    </location>
</feature>
<proteinExistence type="predicted"/>